<dbReference type="InterPro" id="IPR011032">
    <property type="entry name" value="GroES-like_sf"/>
</dbReference>
<dbReference type="Proteomes" id="UP000223913">
    <property type="component" value="Unassembled WGS sequence"/>
</dbReference>
<dbReference type="Gene3D" id="3.90.180.10">
    <property type="entry name" value="Medium-chain alcohol dehydrogenases, catalytic domain"/>
    <property type="match status" value="1"/>
</dbReference>
<dbReference type="OrthoDB" id="9787435at2"/>
<dbReference type="InterPro" id="IPR002364">
    <property type="entry name" value="Quin_OxRdtase/zeta-crystal_CS"/>
</dbReference>
<proteinExistence type="predicted"/>
<dbReference type="PANTHER" id="PTHR48106">
    <property type="entry name" value="QUINONE OXIDOREDUCTASE PIG3-RELATED"/>
    <property type="match status" value="1"/>
</dbReference>
<dbReference type="EMBL" id="PDUD01000010">
    <property type="protein sequence ID" value="PHN07291.1"/>
    <property type="molecule type" value="Genomic_DNA"/>
</dbReference>
<sequence length="351" mass="38177">MMQLKSRTGTRTIEKIVVREFGAPDVLQIEPEIFSPNQEEGVLIETWLIGVGYVDVMAQRGGYFLAPRRPFSPGYECIGRVIKAPASSEFAVGETVAALLPRLGAYQSLLEIPESRLVKLPAGVDPVKGAAAILNYLTALCILDRKSSIKTGDSILIHGASGGVGTALAQIGRQRGLKMYGTASAAKHDLLQELDVFPIDYRLEDFVKVIRQQEAAGVAAAFDAIGGRNLRRSVAAVKRGGVVVSYGLSGNNYGGYWEMIKGIFHYIGLNLVPNGKRVTMCGTPAETVKDPGWYRRTLSQIFDQIGSGELEPVIDRIFPFHAVRDAHAYLESGKVRGKVLLRTPAFSDQLE</sequence>
<dbReference type="Pfam" id="PF08240">
    <property type="entry name" value="ADH_N"/>
    <property type="match status" value="1"/>
</dbReference>
<evidence type="ECO:0000259" key="3">
    <source>
        <dbReference type="SMART" id="SM00829"/>
    </source>
</evidence>
<name>A0A2D0NFM5_FLAN2</name>
<keyword evidence="1" id="KW-0521">NADP</keyword>
<reference evidence="4 5" key="1">
    <citation type="submission" date="2017-10" db="EMBL/GenBank/DDBJ databases">
        <title>The draft genome sequence of Lewinella nigricans NBRC 102662.</title>
        <authorList>
            <person name="Wang K."/>
        </authorList>
    </citation>
    <scope>NUCLEOTIDE SEQUENCE [LARGE SCALE GENOMIC DNA]</scope>
    <source>
        <strain evidence="4 5">NBRC 102662</strain>
    </source>
</reference>
<dbReference type="SUPFAM" id="SSF51735">
    <property type="entry name" value="NAD(P)-binding Rossmann-fold domains"/>
    <property type="match status" value="1"/>
</dbReference>
<accession>A0A2D0NFM5</accession>
<dbReference type="PROSITE" id="PS01162">
    <property type="entry name" value="QOR_ZETA_CRYSTAL"/>
    <property type="match status" value="1"/>
</dbReference>
<dbReference type="InterPro" id="IPR020843">
    <property type="entry name" value="ER"/>
</dbReference>
<dbReference type="PANTHER" id="PTHR48106:SF18">
    <property type="entry name" value="QUINONE OXIDOREDUCTASE PIG3"/>
    <property type="match status" value="1"/>
</dbReference>
<dbReference type="RefSeq" id="WP_099149221.1">
    <property type="nucleotide sequence ID" value="NZ_PDUD01000010.1"/>
</dbReference>
<dbReference type="SMART" id="SM00829">
    <property type="entry name" value="PKS_ER"/>
    <property type="match status" value="1"/>
</dbReference>
<dbReference type="GO" id="GO:0008270">
    <property type="term" value="F:zinc ion binding"/>
    <property type="evidence" value="ECO:0007669"/>
    <property type="project" value="InterPro"/>
</dbReference>
<dbReference type="SUPFAM" id="SSF50129">
    <property type="entry name" value="GroES-like"/>
    <property type="match status" value="1"/>
</dbReference>
<dbReference type="InterPro" id="IPR036291">
    <property type="entry name" value="NAD(P)-bd_dom_sf"/>
</dbReference>
<organism evidence="4 5">
    <name type="scientific">Flavilitoribacter nigricans (strain ATCC 23147 / DSM 23189 / NBRC 102662 / NCIMB 1420 / SS-2)</name>
    <name type="common">Lewinella nigricans</name>
    <dbReference type="NCBI Taxonomy" id="1122177"/>
    <lineage>
        <taxon>Bacteria</taxon>
        <taxon>Pseudomonadati</taxon>
        <taxon>Bacteroidota</taxon>
        <taxon>Saprospiria</taxon>
        <taxon>Saprospirales</taxon>
        <taxon>Lewinellaceae</taxon>
        <taxon>Flavilitoribacter</taxon>
    </lineage>
</organism>
<gene>
    <name evidence="4" type="ORF">CRP01_06580</name>
</gene>
<comment type="caution">
    <text evidence="4">The sequence shown here is derived from an EMBL/GenBank/DDBJ whole genome shotgun (WGS) entry which is preliminary data.</text>
</comment>
<evidence type="ECO:0000313" key="5">
    <source>
        <dbReference type="Proteomes" id="UP000223913"/>
    </source>
</evidence>
<dbReference type="AlphaFoldDB" id="A0A2D0NFM5"/>
<evidence type="ECO:0000256" key="2">
    <source>
        <dbReference type="ARBA" id="ARBA00023002"/>
    </source>
</evidence>
<dbReference type="InterPro" id="IPR013154">
    <property type="entry name" value="ADH-like_N"/>
</dbReference>
<dbReference type="Pfam" id="PF13602">
    <property type="entry name" value="ADH_zinc_N_2"/>
    <property type="match status" value="1"/>
</dbReference>
<feature type="domain" description="Enoyl reductase (ER)" evidence="3">
    <location>
        <begin position="22"/>
        <end position="341"/>
    </location>
</feature>
<protein>
    <recommendedName>
        <fullName evidence="3">Enoyl reductase (ER) domain-containing protein</fullName>
    </recommendedName>
</protein>
<dbReference type="Gene3D" id="3.40.50.720">
    <property type="entry name" value="NAD(P)-binding Rossmann-like Domain"/>
    <property type="match status" value="1"/>
</dbReference>
<dbReference type="GO" id="GO:0016651">
    <property type="term" value="F:oxidoreductase activity, acting on NAD(P)H"/>
    <property type="evidence" value="ECO:0007669"/>
    <property type="project" value="TreeGrafter"/>
</dbReference>
<evidence type="ECO:0000313" key="4">
    <source>
        <dbReference type="EMBL" id="PHN07291.1"/>
    </source>
</evidence>
<keyword evidence="2" id="KW-0560">Oxidoreductase</keyword>
<evidence type="ECO:0000256" key="1">
    <source>
        <dbReference type="ARBA" id="ARBA00022857"/>
    </source>
</evidence>
<dbReference type="GO" id="GO:0070402">
    <property type="term" value="F:NADPH binding"/>
    <property type="evidence" value="ECO:0007669"/>
    <property type="project" value="TreeGrafter"/>
</dbReference>
<keyword evidence="5" id="KW-1185">Reference proteome</keyword>